<dbReference type="OrthoDB" id="6725302at2"/>
<dbReference type="Pfam" id="PF25862">
    <property type="entry name" value="PglZ_1st"/>
    <property type="match status" value="1"/>
</dbReference>
<dbReference type="Pfam" id="PF08665">
    <property type="entry name" value="PglZ"/>
    <property type="match status" value="1"/>
</dbReference>
<dbReference type="InterPro" id="IPR017850">
    <property type="entry name" value="Alkaline_phosphatase_core_sf"/>
</dbReference>
<evidence type="ECO:0000259" key="3">
    <source>
        <dbReference type="Pfam" id="PF25862"/>
    </source>
</evidence>
<evidence type="ECO:0000259" key="4">
    <source>
        <dbReference type="Pfam" id="PF25863"/>
    </source>
</evidence>
<dbReference type="AlphaFoldDB" id="A0A370B251"/>
<evidence type="ECO:0000259" key="2">
    <source>
        <dbReference type="Pfam" id="PF25861"/>
    </source>
</evidence>
<gene>
    <name evidence="5" type="primary">pglZ</name>
    <name evidence="5" type="ORF">DVH02_29035</name>
</gene>
<dbReference type="InterPro" id="IPR058882">
    <property type="entry name" value="PglZ_C"/>
</dbReference>
<dbReference type="Pfam" id="PF25863">
    <property type="entry name" value="PglZ_C"/>
    <property type="match status" value="1"/>
</dbReference>
<evidence type="ECO:0000313" key="6">
    <source>
        <dbReference type="Proteomes" id="UP000253741"/>
    </source>
</evidence>
<accession>A0A370B251</accession>
<reference evidence="5 6" key="1">
    <citation type="submission" date="2018-07" db="EMBL/GenBank/DDBJ databases">
        <title>Streptomyces species from bats.</title>
        <authorList>
            <person name="Dunlap C."/>
        </authorList>
    </citation>
    <scope>NUCLEOTIDE SEQUENCE [LARGE SCALE GENOMIC DNA]</scope>
    <source>
        <strain evidence="5 6">AC230</strain>
    </source>
</reference>
<evidence type="ECO:0000313" key="5">
    <source>
        <dbReference type="EMBL" id="RDG34742.1"/>
    </source>
</evidence>
<feature type="domain" description="Alkaline phosphatase-like protein PglZ second" evidence="2">
    <location>
        <begin position="214"/>
        <end position="377"/>
    </location>
</feature>
<dbReference type="NCBIfam" id="NF033446">
    <property type="entry name" value="BREX_PglZ_2"/>
    <property type="match status" value="1"/>
</dbReference>
<dbReference type="InterPro" id="IPR047992">
    <property type="entry name" value="BREX_PglZ"/>
</dbReference>
<dbReference type="SUPFAM" id="SSF53649">
    <property type="entry name" value="Alkaline phosphatase-like"/>
    <property type="match status" value="1"/>
</dbReference>
<name>A0A370B251_9ACTN</name>
<evidence type="ECO:0000256" key="1">
    <source>
        <dbReference type="SAM" id="MobiDB-lite"/>
    </source>
</evidence>
<dbReference type="EMBL" id="QQNA01000283">
    <property type="protein sequence ID" value="RDG34742.1"/>
    <property type="molecule type" value="Genomic_DNA"/>
</dbReference>
<dbReference type="InterPro" id="IPR058881">
    <property type="entry name" value="PglZ_2nd"/>
</dbReference>
<feature type="domain" description="Alkaline phosphatase-like protein PglZ C-terminal" evidence="4">
    <location>
        <begin position="886"/>
        <end position="986"/>
    </location>
</feature>
<dbReference type="InterPro" id="IPR058880">
    <property type="entry name" value="PglZ_N"/>
</dbReference>
<dbReference type="RefSeq" id="WP_114626830.1">
    <property type="nucleotide sequence ID" value="NZ_QQNA01000283.1"/>
</dbReference>
<dbReference type="Proteomes" id="UP000253741">
    <property type="component" value="Unassembled WGS sequence"/>
</dbReference>
<sequence length="988" mass="104976">MSTATTTGTAGSAGPATATSAVRLKAATVTQYLASQAGLTGGRRRVVLLRAAPTWDGPAELTWGEQRRAAVAVAPSTLAVYELTLAHQAGAGGPEVLVVLTDREEAELGPDLLTKVYKQRVSAVNTWDVVRDAFGAIGTDRRLNGENWAAEALLDAAPGRWPQLAGGILTRRHALSALTLRRLGIGRYDPDRDLETPGGVATSAAAVGEDAPLDVHALLRWSVAPGGPARYLALREAERDGLDRFLGETEQAGPAGRALLALVSAEHGSDAVAFGLVCAALWQRTDATGDAEDHRARGRAERWFGDEPPAPGKALDNLVASFGRACEEFVSGLLNTGRADLDEASATARRLSGAALDRAASLARQFGAERAVRESPVLTEGLEARFEAAGHALLAADPEATARAVKFLGKHWLAPEPDVRPRIERARMAQRLGQWLATRPAAECAHVADGIHRQVADTGWVDLALEHIEAGGDPGPVLRSAYDTVCAAVRASRREIDRHFARTLATWTAGGGGPGAMLTVESFLPDIVAPVVKAGERRVLLLVLDGMSAAIAAELGEELREHWVEYDPLPRAKDAPRRRAMAAALPTVTAVSRTSLFAAKLRTGTQADEKKVFPAHRFWGGQEVAVFHKDDLRGESAGAPFGPGLLEALTGDRTHVAVVLNTIDDRLAKEQKLGDGTWRLSHIGQLRELLRYAATQGRAVIVTSDHGHVVDRYGVRVEADAAGVLSARHRTPGGPAEGPLAGTEIALSGPRVVAPEPGGRIVALWDADSRYTSQKAGYHGGVSPAEFTIPVLAFLPFGVEKPPSGWRELGGQQPSWWALTPRTAEQPYARTPAAAAVPVPAPKKPSKRAKDEAAALARQHHDSLFDVALVPSEREDALLSVEPVSPDDTLVTGLLASEVFAAQVQLLARKPDLGRVERAVRALLDAGGTLPVTALAQRIGLQAGRADGFAAVLRQLLNHDSVQVLETLPDGRTLRLNTGLLRDQFELR</sequence>
<keyword evidence="6" id="KW-1185">Reference proteome</keyword>
<protein>
    <submittedName>
        <fullName evidence="5">BREX-2 system phosphatase PglZ</fullName>
    </submittedName>
</protein>
<feature type="domain" description="Alkaline phosphatase-like protein PglZ N-terminal" evidence="3">
    <location>
        <begin position="27"/>
        <end position="124"/>
    </location>
</feature>
<organism evidence="5 6">
    <name type="scientific">Streptomyces corynorhini</name>
    <dbReference type="NCBI Taxonomy" id="2282652"/>
    <lineage>
        <taxon>Bacteria</taxon>
        <taxon>Bacillati</taxon>
        <taxon>Actinomycetota</taxon>
        <taxon>Actinomycetes</taxon>
        <taxon>Kitasatosporales</taxon>
        <taxon>Streptomycetaceae</taxon>
        <taxon>Streptomyces</taxon>
    </lineage>
</organism>
<comment type="caution">
    <text evidence="5">The sequence shown here is derived from an EMBL/GenBank/DDBJ whole genome shotgun (WGS) entry which is preliminary data.</text>
</comment>
<feature type="region of interest" description="Disordered" evidence="1">
    <location>
        <begin position="832"/>
        <end position="851"/>
    </location>
</feature>
<dbReference type="Pfam" id="PF25861">
    <property type="entry name" value="PglZ_2nd"/>
    <property type="match status" value="1"/>
</dbReference>
<proteinExistence type="predicted"/>